<evidence type="ECO:0000256" key="7">
    <source>
        <dbReference type="ARBA" id="ARBA00023002"/>
    </source>
</evidence>
<protein>
    <submittedName>
        <fullName evidence="12">2-enoate reductase</fullName>
    </submittedName>
</protein>
<comment type="caution">
    <text evidence="12">The sequence shown here is derived from an EMBL/GenBank/DDBJ whole genome shotgun (WGS) entry which is preliminary data.</text>
</comment>
<dbReference type="PRINTS" id="PR00469">
    <property type="entry name" value="PNDRDTASEII"/>
</dbReference>
<dbReference type="Pfam" id="PF00724">
    <property type="entry name" value="Oxidored_FMN"/>
    <property type="match status" value="1"/>
</dbReference>
<dbReference type="PATRIC" id="fig|1395513.3.peg.1363"/>
<dbReference type="eggNOG" id="COG0446">
    <property type="taxonomic scope" value="Bacteria"/>
</dbReference>
<evidence type="ECO:0000256" key="4">
    <source>
        <dbReference type="ARBA" id="ARBA00022630"/>
    </source>
</evidence>
<dbReference type="GO" id="GO:0010181">
    <property type="term" value="F:FMN binding"/>
    <property type="evidence" value="ECO:0007669"/>
    <property type="project" value="InterPro"/>
</dbReference>
<dbReference type="Proteomes" id="UP000018296">
    <property type="component" value="Unassembled WGS sequence"/>
</dbReference>
<gene>
    <name evidence="12" type="ORF">P343_06725</name>
</gene>
<dbReference type="GO" id="GO:0046872">
    <property type="term" value="F:metal ion binding"/>
    <property type="evidence" value="ECO:0007669"/>
    <property type="project" value="UniProtKB-KW"/>
</dbReference>
<comment type="similarity">
    <text evidence="3">In the N-terminal section; belongs to the NADH:flavin oxidoreductase/NADH oxidase family.</text>
</comment>
<organism evidence="12 13">
    <name type="scientific">Sporolactobacillus laevolacticus DSM 442</name>
    <dbReference type="NCBI Taxonomy" id="1395513"/>
    <lineage>
        <taxon>Bacteria</taxon>
        <taxon>Bacillati</taxon>
        <taxon>Bacillota</taxon>
        <taxon>Bacilli</taxon>
        <taxon>Bacillales</taxon>
        <taxon>Sporolactobacillaceae</taxon>
        <taxon>Sporolactobacillus</taxon>
    </lineage>
</organism>
<keyword evidence="9" id="KW-0411">Iron-sulfur</keyword>
<keyword evidence="13" id="KW-1185">Reference proteome</keyword>
<dbReference type="SUPFAM" id="SSF51905">
    <property type="entry name" value="FAD/NAD(P)-binding domain"/>
    <property type="match status" value="1"/>
</dbReference>
<evidence type="ECO:0000313" key="13">
    <source>
        <dbReference type="Proteomes" id="UP000018296"/>
    </source>
</evidence>
<dbReference type="AlphaFoldDB" id="V6IY83"/>
<comment type="cofactor">
    <cofactor evidence="1">
        <name>FMN</name>
        <dbReference type="ChEBI" id="CHEBI:58210"/>
    </cofactor>
</comment>
<dbReference type="EMBL" id="AWTC01000005">
    <property type="protein sequence ID" value="EST12330.1"/>
    <property type="molecule type" value="Genomic_DNA"/>
</dbReference>
<dbReference type="Gene3D" id="3.40.50.720">
    <property type="entry name" value="NAD(P)-binding Rossmann-like Domain"/>
    <property type="match status" value="1"/>
</dbReference>
<name>V6IY83_9BACL</name>
<dbReference type="Gene3D" id="3.20.20.70">
    <property type="entry name" value="Aldolase class I"/>
    <property type="match status" value="1"/>
</dbReference>
<dbReference type="RefSeq" id="WP_023509621.1">
    <property type="nucleotide sequence ID" value="NZ_AWTC01000005.1"/>
</dbReference>
<dbReference type="InterPro" id="IPR001155">
    <property type="entry name" value="OxRdtase_FMN_N"/>
</dbReference>
<dbReference type="InterPro" id="IPR051793">
    <property type="entry name" value="NADH:flavin_oxidoreductase"/>
</dbReference>
<evidence type="ECO:0000256" key="5">
    <source>
        <dbReference type="ARBA" id="ARBA00022643"/>
    </source>
</evidence>
<dbReference type="STRING" id="1395513.P343_06725"/>
<keyword evidence="6" id="KW-0479">Metal-binding</keyword>
<dbReference type="PANTHER" id="PTHR42917:SF2">
    <property type="entry name" value="2,4-DIENOYL-COA REDUCTASE [(2E)-ENOYL-COA-PRODUCING]"/>
    <property type="match status" value="1"/>
</dbReference>
<feature type="domain" description="FAD/NAD(P)-binding" evidence="11">
    <location>
        <begin position="405"/>
        <end position="657"/>
    </location>
</feature>
<sequence length="669" mass="73219">MMYESLFQPIKIGKLEVKNRISMAPMGAFGLVDNEGCYSQRAIDYYVERAKGGTGLIITSITKVENTLDKVVSGIIPVVSENPGRFLMTSTEMTERVHAYGSKIFLQLTMGFGRSGVPGALLTAPPVSASSIPNYWKPSVTCNALTTDQVEWIVQKFIESADIAKRAGFDGVEIHAVHEGYLLDQFTLALFNRRTDKYGGDLRGRLTLPIEIVQGIKKRCGKDFPVGLRYSVKSCIKDWRQGGLPDEDYVEKGRDLEEGIEAAQILEAAGYDELNTDMGTYDAWYWSHPPIYQKEGLYLPYTKKLKEAVNIPVIVAGKLGVPETAEKSLIDGAADMVGLGRPLLTDPYWPKKVQNHQEEQIRPCIGCHVGCLGRGFEGKPLSCAVNPACGRERYYEPKPVSVAKRVLVVGGGVAGMEAARIATMRGHQVTLYEKSETLGGQIIPASTPDFKVDDRRLIAWYTNEMKRLSIPIVYETEVTEALVEKEKPDVVIIATGAKEVQLNLPGSDKDKVTSSIDILGGKKKAGDQVLIVGGGLVGCETALYLAQQGKKVTIVEAQEQILSNGGGKPIPHMNKIMLVDLLNKYKVATITNSSLTEVTDEGAVLTNTHFQRQSVSADTVVISVGFKPDQKLYHRLNGKVADLYMVGDAYQAANIMNAVWSGNEIGMNC</sequence>
<proteinExistence type="inferred from homology"/>
<feature type="domain" description="NADH:flavin oxidoreductase/NADH oxidase N-terminal" evidence="10">
    <location>
        <begin position="5"/>
        <end position="359"/>
    </location>
</feature>
<comment type="cofactor">
    <cofactor evidence="2">
        <name>[4Fe-4S] cluster</name>
        <dbReference type="ChEBI" id="CHEBI:49883"/>
    </cofactor>
</comment>
<dbReference type="OrthoDB" id="9772736at2"/>
<evidence type="ECO:0000256" key="3">
    <source>
        <dbReference type="ARBA" id="ARBA00011048"/>
    </source>
</evidence>
<evidence type="ECO:0000256" key="8">
    <source>
        <dbReference type="ARBA" id="ARBA00023004"/>
    </source>
</evidence>
<evidence type="ECO:0000256" key="1">
    <source>
        <dbReference type="ARBA" id="ARBA00001917"/>
    </source>
</evidence>
<keyword evidence="4" id="KW-0285">Flavoprotein</keyword>
<dbReference type="InterPro" id="IPR036188">
    <property type="entry name" value="FAD/NAD-bd_sf"/>
</dbReference>
<evidence type="ECO:0000313" key="12">
    <source>
        <dbReference type="EMBL" id="EST12330.1"/>
    </source>
</evidence>
<dbReference type="InterPro" id="IPR013785">
    <property type="entry name" value="Aldolase_TIM"/>
</dbReference>
<keyword evidence="7" id="KW-0560">Oxidoreductase</keyword>
<evidence type="ECO:0000259" key="11">
    <source>
        <dbReference type="Pfam" id="PF07992"/>
    </source>
</evidence>
<evidence type="ECO:0000256" key="9">
    <source>
        <dbReference type="ARBA" id="ARBA00023014"/>
    </source>
</evidence>
<accession>V6IY83</accession>
<dbReference type="GO" id="GO:0051536">
    <property type="term" value="F:iron-sulfur cluster binding"/>
    <property type="evidence" value="ECO:0007669"/>
    <property type="project" value="UniProtKB-KW"/>
</dbReference>
<dbReference type="eggNOG" id="COG1902">
    <property type="taxonomic scope" value="Bacteria"/>
</dbReference>
<evidence type="ECO:0000259" key="10">
    <source>
        <dbReference type="Pfam" id="PF00724"/>
    </source>
</evidence>
<reference evidence="12 13" key="1">
    <citation type="journal article" date="2013" name="Genome Announc.">
        <title>Genome Sequence of Sporolactobacillus laevolacticus DSM442, an Efficient Polymer-Grade D-Lactate Producer from Agricultural Waste Cottonseed as a Nitrogen Source.</title>
        <authorList>
            <person name="Wang H."/>
            <person name="Wang L."/>
            <person name="Ju J."/>
            <person name="Yu B."/>
            <person name="Ma Y."/>
        </authorList>
    </citation>
    <scope>NUCLEOTIDE SEQUENCE [LARGE SCALE GENOMIC DNA]</scope>
    <source>
        <strain evidence="12 13">DSM 442</strain>
    </source>
</reference>
<keyword evidence="8" id="KW-0408">Iron</keyword>
<dbReference type="InterPro" id="IPR023753">
    <property type="entry name" value="FAD/NAD-binding_dom"/>
</dbReference>
<evidence type="ECO:0000256" key="2">
    <source>
        <dbReference type="ARBA" id="ARBA00001966"/>
    </source>
</evidence>
<dbReference type="Pfam" id="PF07992">
    <property type="entry name" value="Pyr_redox_2"/>
    <property type="match status" value="1"/>
</dbReference>
<dbReference type="Gene3D" id="3.50.50.60">
    <property type="entry name" value="FAD/NAD(P)-binding domain"/>
    <property type="match status" value="1"/>
</dbReference>
<dbReference type="GO" id="GO:0016491">
    <property type="term" value="F:oxidoreductase activity"/>
    <property type="evidence" value="ECO:0007669"/>
    <property type="project" value="UniProtKB-KW"/>
</dbReference>
<keyword evidence="5" id="KW-0288">FMN</keyword>
<dbReference type="PANTHER" id="PTHR42917">
    <property type="entry name" value="2,4-DIENOYL-COA REDUCTASE"/>
    <property type="match status" value="1"/>
</dbReference>
<dbReference type="PRINTS" id="PR00368">
    <property type="entry name" value="FADPNR"/>
</dbReference>
<evidence type="ECO:0000256" key="6">
    <source>
        <dbReference type="ARBA" id="ARBA00022723"/>
    </source>
</evidence>
<dbReference type="SUPFAM" id="SSF51395">
    <property type="entry name" value="FMN-linked oxidoreductases"/>
    <property type="match status" value="1"/>
</dbReference>